<dbReference type="STRING" id="1266660.A0A1G4IN14"/>
<dbReference type="GO" id="GO:0007006">
    <property type="term" value="P:mitochondrial membrane organization"/>
    <property type="evidence" value="ECO:0007669"/>
    <property type="project" value="EnsemblFungi"/>
</dbReference>
<dbReference type="InterPro" id="IPR039261">
    <property type="entry name" value="FNR_nucleotide-bd"/>
</dbReference>
<comment type="cofactor">
    <cofactor evidence="1 6">
        <name>FAD</name>
        <dbReference type="ChEBI" id="CHEBI:57692"/>
    </cofactor>
</comment>
<dbReference type="InterPro" id="IPR001834">
    <property type="entry name" value="CBR-like"/>
</dbReference>
<feature type="binding site" evidence="6">
    <location>
        <position position="151"/>
    </location>
    <ligand>
        <name>FAD</name>
        <dbReference type="ChEBI" id="CHEBI:57692"/>
    </ligand>
</feature>
<organism evidence="7 8">
    <name type="scientific">Lachancea dasiensis</name>
    <dbReference type="NCBI Taxonomy" id="1072105"/>
    <lineage>
        <taxon>Eukaryota</taxon>
        <taxon>Fungi</taxon>
        <taxon>Dikarya</taxon>
        <taxon>Ascomycota</taxon>
        <taxon>Saccharomycotina</taxon>
        <taxon>Saccharomycetes</taxon>
        <taxon>Saccharomycetales</taxon>
        <taxon>Saccharomycetaceae</taxon>
        <taxon>Lachancea</taxon>
    </lineage>
</organism>
<dbReference type="EMBL" id="LT598460">
    <property type="protein sequence ID" value="SCU77809.1"/>
    <property type="molecule type" value="Genomic_DNA"/>
</dbReference>
<dbReference type="GO" id="GO:0016491">
    <property type="term" value="F:oxidoreductase activity"/>
    <property type="evidence" value="ECO:0007669"/>
    <property type="project" value="UniProtKB-KW"/>
</dbReference>
<sequence length="351" mass="40634">MWIRRFQPQLRKLSDSIPVKRKYNASKWTTGSGLVTSLGAAWYYYEYWHHVELSPDYFTKYRISYNGKIDSDHFVLELIPLKRQRKNWWKTMTSDRVWSVEIKQPEIMVVRNYTPLPLEHVGGGRLQVFPDDEHRDGKLLFYMKKYQYGEVARWLSSLPEGYQIELRGPYLDHRLQSQTEKQRDRRYLSASDSGDLSMDQFSHQPYDIATFTAGTGIAPIMQILLTEYPFAGRILFFHSCRTEKELGPLLPILERLQHANRLELHLFSSQSGRDLRNNSEKVLSLIPTPTIYQQRPFDGFGGPLRPILSLVCGPDGYISTVSGVKFDLSQGPVGGLLAEKGWNNSNVFKFS</sequence>
<gene>
    <name evidence="7" type="ORF">LADA_0A02322G</name>
</gene>
<feature type="binding site" evidence="6">
    <location>
        <position position="144"/>
    </location>
    <ligand>
        <name>FAD</name>
        <dbReference type="ChEBI" id="CHEBI:57692"/>
    </ligand>
</feature>
<dbReference type="GO" id="GO:0005743">
    <property type="term" value="C:mitochondrial inner membrane"/>
    <property type="evidence" value="ECO:0007669"/>
    <property type="project" value="EnsemblFungi"/>
</dbReference>
<evidence type="ECO:0000256" key="5">
    <source>
        <dbReference type="ARBA" id="ARBA00023002"/>
    </source>
</evidence>
<dbReference type="AlphaFoldDB" id="A0A1G4IN14"/>
<keyword evidence="8" id="KW-1185">Reference proteome</keyword>
<dbReference type="Gene3D" id="3.40.50.80">
    <property type="entry name" value="Nucleotide-binding domain of ferredoxin-NADP reductase (FNR) module"/>
    <property type="match status" value="1"/>
</dbReference>
<evidence type="ECO:0000256" key="2">
    <source>
        <dbReference type="ARBA" id="ARBA00006105"/>
    </source>
</evidence>
<dbReference type="SUPFAM" id="SSF63380">
    <property type="entry name" value="Riboflavin synthase domain-like"/>
    <property type="match status" value="1"/>
</dbReference>
<dbReference type="SUPFAM" id="SSF52343">
    <property type="entry name" value="Ferredoxin reductase-like, C-terminal NADP-linked domain"/>
    <property type="match status" value="1"/>
</dbReference>
<keyword evidence="5" id="KW-0560">Oxidoreductase</keyword>
<evidence type="ECO:0000313" key="7">
    <source>
        <dbReference type="EMBL" id="SCU77809.1"/>
    </source>
</evidence>
<dbReference type="PANTHER" id="PTHR19370">
    <property type="entry name" value="NADH-CYTOCHROME B5 REDUCTASE"/>
    <property type="match status" value="1"/>
</dbReference>
<dbReference type="Gene3D" id="2.40.30.10">
    <property type="entry name" value="Translation factors"/>
    <property type="match status" value="1"/>
</dbReference>
<evidence type="ECO:0000313" key="8">
    <source>
        <dbReference type="Proteomes" id="UP000190274"/>
    </source>
</evidence>
<dbReference type="InterPro" id="IPR017938">
    <property type="entry name" value="Riboflavin_synthase-like_b-brl"/>
</dbReference>
<keyword evidence="3 6" id="KW-0285">Flavoprotein</keyword>
<name>A0A1G4IN14_9SACH</name>
<dbReference type="Proteomes" id="UP000190274">
    <property type="component" value="Chromosome A"/>
</dbReference>
<evidence type="ECO:0000256" key="3">
    <source>
        <dbReference type="ARBA" id="ARBA00022630"/>
    </source>
</evidence>
<evidence type="ECO:0000256" key="4">
    <source>
        <dbReference type="ARBA" id="ARBA00022827"/>
    </source>
</evidence>
<protein>
    <submittedName>
        <fullName evidence="7">LADA_0A02322g1_1</fullName>
    </submittedName>
</protein>
<accession>A0A1G4IN14</accession>
<dbReference type="CDD" id="cd06183">
    <property type="entry name" value="cyt_b5_reduct_like"/>
    <property type="match status" value="1"/>
</dbReference>
<dbReference type="PANTHER" id="PTHR19370:SF189">
    <property type="entry name" value="CYTOCHROME C MITOCHONDRIAL IMPORT FACTOR CYC2"/>
    <property type="match status" value="1"/>
</dbReference>
<evidence type="ECO:0000256" key="6">
    <source>
        <dbReference type="PIRSR" id="PIRSR601834-1"/>
    </source>
</evidence>
<keyword evidence="4 6" id="KW-0274">FAD</keyword>
<dbReference type="OrthoDB" id="432685at2759"/>
<evidence type="ECO:0000256" key="1">
    <source>
        <dbReference type="ARBA" id="ARBA00001974"/>
    </source>
</evidence>
<reference evidence="7 8" key="1">
    <citation type="submission" date="2016-03" db="EMBL/GenBank/DDBJ databases">
        <authorList>
            <person name="Devillers H."/>
        </authorList>
    </citation>
    <scope>NUCLEOTIDE SEQUENCE [LARGE SCALE GENOMIC DNA]</scope>
    <source>
        <strain evidence="7">CBS 10888</strain>
    </source>
</reference>
<comment type="similarity">
    <text evidence="2">Belongs to the flavoprotein pyridine nucleotide cytochrome reductase family.</text>
</comment>
<proteinExistence type="inferred from homology"/>